<reference evidence="3" key="1">
    <citation type="submission" date="2017-09" db="EMBL/GenBank/DDBJ databases">
        <title>Polyketide synthases of a Diaporthe helianthi virulent isolate.</title>
        <authorList>
            <person name="Baroncelli R."/>
        </authorList>
    </citation>
    <scope>NUCLEOTIDE SEQUENCE [LARGE SCALE GENOMIC DNA]</scope>
    <source>
        <strain evidence="3">7/96</strain>
    </source>
</reference>
<feature type="compositionally biased region" description="Pro residues" evidence="1">
    <location>
        <begin position="334"/>
        <end position="344"/>
    </location>
</feature>
<protein>
    <submittedName>
        <fullName evidence="3">Uncharacterized protein</fullName>
    </submittedName>
</protein>
<evidence type="ECO:0000313" key="4">
    <source>
        <dbReference type="Proteomes" id="UP000094444"/>
    </source>
</evidence>
<name>A0A2P5I4M4_DIAHE</name>
<proteinExistence type="predicted"/>
<keyword evidence="2" id="KW-0812">Transmembrane</keyword>
<dbReference type="Proteomes" id="UP000094444">
    <property type="component" value="Unassembled WGS sequence"/>
</dbReference>
<feature type="transmembrane region" description="Helical" evidence="2">
    <location>
        <begin position="226"/>
        <end position="250"/>
    </location>
</feature>
<keyword evidence="4" id="KW-1185">Reference proteome</keyword>
<evidence type="ECO:0000256" key="1">
    <source>
        <dbReference type="SAM" id="MobiDB-lite"/>
    </source>
</evidence>
<feature type="compositionally biased region" description="Basic and acidic residues" evidence="1">
    <location>
        <begin position="439"/>
        <end position="454"/>
    </location>
</feature>
<dbReference type="AlphaFoldDB" id="A0A2P5I4M4"/>
<feature type="region of interest" description="Disordered" evidence="1">
    <location>
        <begin position="331"/>
        <end position="369"/>
    </location>
</feature>
<evidence type="ECO:0000256" key="2">
    <source>
        <dbReference type="SAM" id="Phobius"/>
    </source>
</evidence>
<accession>A0A2P5I4M4</accession>
<keyword evidence="2" id="KW-1133">Transmembrane helix</keyword>
<feature type="compositionally biased region" description="Low complexity" evidence="1">
    <location>
        <begin position="199"/>
        <end position="216"/>
    </location>
</feature>
<dbReference type="STRING" id="158607.A0A2P5I4M4"/>
<feature type="compositionally biased region" description="Low complexity" evidence="1">
    <location>
        <begin position="429"/>
        <end position="438"/>
    </location>
</feature>
<comment type="caution">
    <text evidence="3">The sequence shown here is derived from an EMBL/GenBank/DDBJ whole genome shotgun (WGS) entry which is preliminary data.</text>
</comment>
<organism evidence="3 4">
    <name type="scientific">Diaporthe helianthi</name>
    <dbReference type="NCBI Taxonomy" id="158607"/>
    <lineage>
        <taxon>Eukaryota</taxon>
        <taxon>Fungi</taxon>
        <taxon>Dikarya</taxon>
        <taxon>Ascomycota</taxon>
        <taxon>Pezizomycotina</taxon>
        <taxon>Sordariomycetes</taxon>
        <taxon>Sordariomycetidae</taxon>
        <taxon>Diaporthales</taxon>
        <taxon>Diaporthaceae</taxon>
        <taxon>Diaporthe</taxon>
    </lineage>
</organism>
<feature type="region of interest" description="Disordered" evidence="1">
    <location>
        <begin position="390"/>
        <end position="454"/>
    </location>
</feature>
<sequence length="454" mass="49886">MAAQATGVFDPNEYYRLTNLALGGEFSLDVDASKEMPDGKLGMAPSGFYSGQIYQVLENPEDPGHYWFATSWMGAKQKMDAVINDRGDYAPFLRNYTTTYNQTWGLTNHTDVRNNRTTWTIMPDWFGGVGTSLVMSVYNDTKQPYLAVPGPNPDLGNGDINQAWFFTREEMTIDDPSFSLTNLPALATAVPTLPEGVMPPATATPTSTSTAASEGSTATDHLAGPIIAAAVVPSVSLFLSVLAFIAFICLRRRRARRMARNMPYGSGSTGAASKDGLASEILDTFSVETLNQWSRRHSQREKAQPFSQSVASSHLSEPRLARLAEDSAMLINPPVNPLRPPPLRTPSNSRGGNQRHGRPAFFGSSTLGLSDTDSTLTSQDLYHMQIEELSGVSPTRKPPWMEERSPSVMEGKGMEVLGMTSGDPRNHNQRQGRNNRPQSRFELDPRPVSRYELE</sequence>
<evidence type="ECO:0000313" key="3">
    <source>
        <dbReference type="EMBL" id="POS77445.1"/>
    </source>
</evidence>
<feature type="region of interest" description="Disordered" evidence="1">
    <location>
        <begin position="194"/>
        <end position="216"/>
    </location>
</feature>
<gene>
    <name evidence="3" type="ORF">DHEL01_v204168</name>
</gene>
<dbReference type="EMBL" id="MAVT02000270">
    <property type="protein sequence ID" value="POS77445.1"/>
    <property type="molecule type" value="Genomic_DNA"/>
</dbReference>
<keyword evidence="2" id="KW-0472">Membrane</keyword>
<dbReference type="OrthoDB" id="9986966at2759"/>
<dbReference type="InParanoid" id="A0A2P5I4M4"/>